<feature type="signal peptide" evidence="3">
    <location>
        <begin position="1"/>
        <end position="21"/>
    </location>
</feature>
<keyword evidence="5" id="KW-1185">Reference proteome</keyword>
<feature type="transmembrane region" description="Helical" evidence="2">
    <location>
        <begin position="45"/>
        <end position="70"/>
    </location>
</feature>
<evidence type="ECO:0000256" key="2">
    <source>
        <dbReference type="SAM" id="Phobius"/>
    </source>
</evidence>
<sequence>MLLFGLLLLAATAAFTGLAIAGNLSGGPDYTVSVLGNQIVTMNTLAIFSAGLALALLFCLGLSLMTGAATHHRRAHRAARQPGRYGRTAPGPMNETTRPDDRPHP</sequence>
<protein>
    <submittedName>
        <fullName evidence="4">Uncharacterized protein</fullName>
    </submittedName>
</protein>
<dbReference type="AlphaFoldDB" id="A0A918ZPD5"/>
<evidence type="ECO:0000256" key="1">
    <source>
        <dbReference type="SAM" id="MobiDB-lite"/>
    </source>
</evidence>
<keyword evidence="2" id="KW-0472">Membrane</keyword>
<dbReference type="Proteomes" id="UP000641386">
    <property type="component" value="Unassembled WGS sequence"/>
</dbReference>
<gene>
    <name evidence="4" type="ORF">GCM10014715_13270</name>
</gene>
<feature type="chain" id="PRO_5038885182" evidence="3">
    <location>
        <begin position="22"/>
        <end position="105"/>
    </location>
</feature>
<organism evidence="4 5">
    <name type="scientific">Streptomyces spiralis</name>
    <dbReference type="NCBI Taxonomy" id="66376"/>
    <lineage>
        <taxon>Bacteria</taxon>
        <taxon>Bacillati</taxon>
        <taxon>Actinomycetota</taxon>
        <taxon>Actinomycetes</taxon>
        <taxon>Kitasatosporales</taxon>
        <taxon>Streptomycetaceae</taxon>
        <taxon>Streptomyces</taxon>
    </lineage>
</organism>
<dbReference type="EMBL" id="BNBC01000004">
    <property type="protein sequence ID" value="GHE61234.1"/>
    <property type="molecule type" value="Genomic_DNA"/>
</dbReference>
<evidence type="ECO:0000313" key="5">
    <source>
        <dbReference type="Proteomes" id="UP000641386"/>
    </source>
</evidence>
<comment type="caution">
    <text evidence="4">The sequence shown here is derived from an EMBL/GenBank/DDBJ whole genome shotgun (WGS) entry which is preliminary data.</text>
</comment>
<keyword evidence="2" id="KW-1133">Transmembrane helix</keyword>
<feature type="region of interest" description="Disordered" evidence="1">
    <location>
        <begin position="71"/>
        <end position="105"/>
    </location>
</feature>
<name>A0A918ZPD5_9ACTN</name>
<proteinExistence type="predicted"/>
<dbReference type="RefSeq" id="WP_037869204.1">
    <property type="nucleotide sequence ID" value="NZ_BNBC01000004.1"/>
</dbReference>
<reference evidence="4" key="1">
    <citation type="journal article" date="2014" name="Int. J. Syst. Evol. Microbiol.">
        <title>Complete genome sequence of Corynebacterium casei LMG S-19264T (=DSM 44701T), isolated from a smear-ripened cheese.</title>
        <authorList>
            <consortium name="US DOE Joint Genome Institute (JGI-PGF)"/>
            <person name="Walter F."/>
            <person name="Albersmeier A."/>
            <person name="Kalinowski J."/>
            <person name="Ruckert C."/>
        </authorList>
    </citation>
    <scope>NUCLEOTIDE SEQUENCE</scope>
    <source>
        <strain evidence="4">JCM 3302</strain>
    </source>
</reference>
<keyword evidence="2" id="KW-0812">Transmembrane</keyword>
<keyword evidence="3" id="KW-0732">Signal</keyword>
<reference evidence="4" key="2">
    <citation type="submission" date="2020-09" db="EMBL/GenBank/DDBJ databases">
        <authorList>
            <person name="Sun Q."/>
            <person name="Ohkuma M."/>
        </authorList>
    </citation>
    <scope>NUCLEOTIDE SEQUENCE</scope>
    <source>
        <strain evidence="4">JCM 3302</strain>
    </source>
</reference>
<evidence type="ECO:0000313" key="4">
    <source>
        <dbReference type="EMBL" id="GHE61234.1"/>
    </source>
</evidence>
<accession>A0A918ZPD5</accession>
<evidence type="ECO:0000256" key="3">
    <source>
        <dbReference type="SAM" id="SignalP"/>
    </source>
</evidence>